<keyword evidence="4 7" id="KW-1133">Transmembrane helix</keyword>
<dbReference type="PANTHER" id="PTHR30477">
    <property type="entry name" value="ABC-TRANSPORTER METAL-BINDING PROTEIN"/>
    <property type="match status" value="1"/>
</dbReference>
<keyword evidence="9" id="KW-1185">Reference proteome</keyword>
<evidence type="ECO:0000256" key="4">
    <source>
        <dbReference type="ARBA" id="ARBA00022989"/>
    </source>
</evidence>
<gene>
    <name evidence="8" type="ORF">E1295_10320</name>
</gene>
<feature type="transmembrane region" description="Helical" evidence="7">
    <location>
        <begin position="120"/>
        <end position="137"/>
    </location>
</feature>
<accession>A0A4R5FU57</accession>
<dbReference type="Pfam" id="PF00950">
    <property type="entry name" value="ABC-3"/>
    <property type="match status" value="1"/>
</dbReference>
<name>A0A4R5FU57_9ACTN</name>
<evidence type="ECO:0000256" key="6">
    <source>
        <dbReference type="RuleBase" id="RU003943"/>
    </source>
</evidence>
<evidence type="ECO:0000256" key="3">
    <source>
        <dbReference type="ARBA" id="ARBA00022692"/>
    </source>
</evidence>
<comment type="caution">
    <text evidence="8">The sequence shown here is derived from an EMBL/GenBank/DDBJ whole genome shotgun (WGS) entry which is preliminary data.</text>
</comment>
<dbReference type="Proteomes" id="UP000295136">
    <property type="component" value="Unassembled WGS sequence"/>
</dbReference>
<keyword evidence="6" id="KW-0813">Transport</keyword>
<dbReference type="InterPro" id="IPR037294">
    <property type="entry name" value="ABC_BtuC-like"/>
</dbReference>
<keyword evidence="3 6" id="KW-0812">Transmembrane</keyword>
<protein>
    <recommendedName>
        <fullName evidence="10">Metal ABC transporter permease</fullName>
    </recommendedName>
</protein>
<dbReference type="InterPro" id="IPR001626">
    <property type="entry name" value="ABC_TroCD"/>
</dbReference>
<dbReference type="AlphaFoldDB" id="A0A4R5FU57"/>
<evidence type="ECO:0000256" key="5">
    <source>
        <dbReference type="ARBA" id="ARBA00023136"/>
    </source>
</evidence>
<reference evidence="8 9" key="1">
    <citation type="submission" date="2019-03" db="EMBL/GenBank/DDBJ databases">
        <title>Draft genome sequences of novel Actinobacteria.</title>
        <authorList>
            <person name="Sahin N."/>
            <person name="Ay H."/>
            <person name="Saygin H."/>
        </authorList>
    </citation>
    <scope>NUCLEOTIDE SEQUENCE [LARGE SCALE GENOMIC DNA]</scope>
    <source>
        <strain evidence="8 9">6K102</strain>
    </source>
</reference>
<dbReference type="RefSeq" id="WP_132630016.1">
    <property type="nucleotide sequence ID" value="NZ_SMLD01000019.1"/>
</dbReference>
<dbReference type="GO" id="GO:0010043">
    <property type="term" value="P:response to zinc ion"/>
    <property type="evidence" value="ECO:0007669"/>
    <property type="project" value="TreeGrafter"/>
</dbReference>
<evidence type="ECO:0000256" key="1">
    <source>
        <dbReference type="ARBA" id="ARBA00004141"/>
    </source>
</evidence>
<dbReference type="Gene3D" id="1.10.3470.10">
    <property type="entry name" value="ABC transporter involved in vitamin B12 uptake, BtuC"/>
    <property type="match status" value="1"/>
</dbReference>
<proteinExistence type="inferred from homology"/>
<dbReference type="EMBL" id="SMLD01000019">
    <property type="protein sequence ID" value="TDE56552.1"/>
    <property type="molecule type" value="Genomic_DNA"/>
</dbReference>
<dbReference type="SUPFAM" id="SSF81345">
    <property type="entry name" value="ABC transporter involved in vitamin B12 uptake, BtuC"/>
    <property type="match status" value="1"/>
</dbReference>
<dbReference type="PANTHER" id="PTHR30477:SF13">
    <property type="entry name" value="IRON TRANSPORT SYSTEM MEMBRANE PROTEIN HI_0360-RELATED"/>
    <property type="match status" value="1"/>
</dbReference>
<dbReference type="GO" id="GO:0055085">
    <property type="term" value="P:transmembrane transport"/>
    <property type="evidence" value="ECO:0007669"/>
    <property type="project" value="InterPro"/>
</dbReference>
<feature type="transmembrane region" description="Helical" evidence="7">
    <location>
        <begin position="143"/>
        <end position="162"/>
    </location>
</feature>
<feature type="transmembrane region" description="Helical" evidence="7">
    <location>
        <begin position="72"/>
        <end position="90"/>
    </location>
</feature>
<evidence type="ECO:0000313" key="8">
    <source>
        <dbReference type="EMBL" id="TDE56552.1"/>
    </source>
</evidence>
<sequence>MRYPCAPAVTGSNRVDLAAALVGSPLTATPSDIAVFAAIGLADVITVTVLAKELTFAAFDSVGLRALGYPARWLDALVLLLLGAVVVAVVPAVGSMLPLALLAGPAGAALLWARRLVPAVVLAALLGQAAGAGGLALSMTYRIATSATVALICGLIFLVAFTTTRSTSVRLRLT</sequence>
<organism evidence="8 9">
    <name type="scientific">Nonomuraea mesophila</name>
    <dbReference type="NCBI Taxonomy" id="2530382"/>
    <lineage>
        <taxon>Bacteria</taxon>
        <taxon>Bacillati</taxon>
        <taxon>Actinomycetota</taxon>
        <taxon>Actinomycetes</taxon>
        <taxon>Streptosporangiales</taxon>
        <taxon>Streptosporangiaceae</taxon>
        <taxon>Nonomuraea</taxon>
    </lineage>
</organism>
<evidence type="ECO:0000256" key="2">
    <source>
        <dbReference type="ARBA" id="ARBA00008034"/>
    </source>
</evidence>
<dbReference type="GO" id="GO:0043190">
    <property type="term" value="C:ATP-binding cassette (ABC) transporter complex"/>
    <property type="evidence" value="ECO:0007669"/>
    <property type="project" value="InterPro"/>
</dbReference>
<comment type="subcellular location">
    <subcellularLocation>
        <location evidence="6">Cell membrane</location>
        <topology evidence="6">Multi-pass membrane protein</topology>
    </subcellularLocation>
    <subcellularLocation>
        <location evidence="1">Membrane</location>
        <topology evidence="1">Multi-pass membrane protein</topology>
    </subcellularLocation>
</comment>
<comment type="similarity">
    <text evidence="2 6">Belongs to the ABC-3 integral membrane protein family.</text>
</comment>
<keyword evidence="5 7" id="KW-0472">Membrane</keyword>
<evidence type="ECO:0000313" key="9">
    <source>
        <dbReference type="Proteomes" id="UP000295136"/>
    </source>
</evidence>
<evidence type="ECO:0000256" key="7">
    <source>
        <dbReference type="SAM" id="Phobius"/>
    </source>
</evidence>
<evidence type="ECO:0008006" key="10">
    <source>
        <dbReference type="Google" id="ProtNLM"/>
    </source>
</evidence>